<accession>A0AA44EHQ6</accession>
<keyword evidence="2" id="KW-1185">Reference proteome</keyword>
<dbReference type="AlphaFoldDB" id="A0AA44EHQ6"/>
<dbReference type="RefSeq" id="WP_172873320.1">
    <property type="nucleotide sequence ID" value="NZ_JABRWL010000003.1"/>
</dbReference>
<keyword evidence="1" id="KW-0614">Plasmid</keyword>
<reference evidence="1" key="1">
    <citation type="submission" date="2019-07" db="EMBL/GenBank/DDBJ databases">
        <title>FDA dAtabase for Regulatory Grade micrObial Sequences (FDA-ARGOS): Supporting development and validation of Infectious Disease Dx tests.</title>
        <authorList>
            <person name="Bachman M."/>
            <person name="Young C."/>
            <person name="Tallon L."/>
            <person name="Sadzewicz L."/>
            <person name="Vavikolanu K."/>
            <person name="Mehta A."/>
            <person name="Aluvathingal J."/>
            <person name="Nadendla S."/>
            <person name="Nandy P."/>
            <person name="Geyer C."/>
            <person name="Yan Y."/>
            <person name="Sichtig H."/>
        </authorList>
    </citation>
    <scope>NUCLEOTIDE SEQUENCE</scope>
    <source>
        <strain evidence="1">FDAARGOS_618</strain>
        <plasmid evidence="1">unnamed5</plasmid>
    </source>
</reference>
<protein>
    <submittedName>
        <fullName evidence="1">Uncharacterized protein</fullName>
    </submittedName>
</protein>
<dbReference type="EMBL" id="JABRWM010000005">
    <property type="protein sequence ID" value="NRF18425.1"/>
    <property type="molecule type" value="Genomic_DNA"/>
</dbReference>
<evidence type="ECO:0000313" key="1">
    <source>
        <dbReference type="EMBL" id="NRF18425.1"/>
    </source>
</evidence>
<organism evidence="1 2">
    <name type="scientific">Agrobacterium pusense</name>
    <dbReference type="NCBI Taxonomy" id="648995"/>
    <lineage>
        <taxon>Bacteria</taxon>
        <taxon>Pseudomonadati</taxon>
        <taxon>Pseudomonadota</taxon>
        <taxon>Alphaproteobacteria</taxon>
        <taxon>Hyphomicrobiales</taxon>
        <taxon>Rhizobiaceae</taxon>
        <taxon>Rhizobium/Agrobacterium group</taxon>
        <taxon>Agrobacterium</taxon>
    </lineage>
</organism>
<proteinExistence type="predicted"/>
<gene>
    <name evidence="1" type="ORF">FOB26_04810</name>
</gene>
<sequence>MLNYVLFDGGTDCFILPHAGSVFLFPEPFKRAGSHFVGFEEFIEIGGLCCDDLKLAS</sequence>
<geneLocation type="plasmid" evidence="1">
    <name>unnamed5</name>
</geneLocation>
<comment type="caution">
    <text evidence="1">The sequence shown here is derived from an EMBL/GenBank/DDBJ whole genome shotgun (WGS) entry which is preliminary data.</text>
</comment>
<evidence type="ECO:0000313" key="2">
    <source>
        <dbReference type="Proteomes" id="UP001155820"/>
    </source>
</evidence>
<name>A0AA44EHQ6_9HYPH</name>
<dbReference type="Proteomes" id="UP001155820">
    <property type="component" value="Unassembled WGS sequence"/>
</dbReference>